<accession>W6UC67</accession>
<keyword evidence="2" id="KW-1185">Reference proteome</keyword>
<dbReference type="KEGG" id="egl:EGR_06965"/>
<dbReference type="EMBL" id="APAU02000066">
    <property type="protein sequence ID" value="EUB58221.1"/>
    <property type="molecule type" value="Genomic_DNA"/>
</dbReference>
<dbReference type="CTD" id="36342680"/>
<dbReference type="GeneID" id="36342680"/>
<protein>
    <submittedName>
        <fullName evidence="1">Uncharacterized protein</fullName>
    </submittedName>
</protein>
<evidence type="ECO:0000313" key="1">
    <source>
        <dbReference type="EMBL" id="EUB58221.1"/>
    </source>
</evidence>
<dbReference type="AlphaFoldDB" id="W6UC67"/>
<evidence type="ECO:0000313" key="2">
    <source>
        <dbReference type="Proteomes" id="UP000019149"/>
    </source>
</evidence>
<name>W6UC67_ECHGR</name>
<sequence>MTTAYDLRRDYNALIPSNQEDLLFFEKTSSSASTPVVTEVMCFDTAELKRKMLDTMPV</sequence>
<reference evidence="1 2" key="1">
    <citation type="journal article" date="2013" name="Nat. Genet.">
        <title>The genome of the hydatid tapeworm Echinococcus granulosus.</title>
        <authorList>
            <person name="Zheng H."/>
            <person name="Zhang W."/>
            <person name="Zhang L."/>
            <person name="Zhang Z."/>
            <person name="Li J."/>
            <person name="Lu G."/>
            <person name="Zhu Y."/>
            <person name="Wang Y."/>
            <person name="Huang Y."/>
            <person name="Liu J."/>
            <person name="Kang H."/>
            <person name="Chen J."/>
            <person name="Wang L."/>
            <person name="Chen A."/>
            <person name="Yu S."/>
            <person name="Gao Z."/>
            <person name="Jin L."/>
            <person name="Gu W."/>
            <person name="Wang Z."/>
            <person name="Zhao L."/>
            <person name="Shi B."/>
            <person name="Wen H."/>
            <person name="Lin R."/>
            <person name="Jones M.K."/>
            <person name="Brejova B."/>
            <person name="Vinar T."/>
            <person name="Zhao G."/>
            <person name="McManus D.P."/>
            <person name="Chen Z."/>
            <person name="Zhou Y."/>
            <person name="Wang S."/>
        </authorList>
    </citation>
    <scope>NUCLEOTIDE SEQUENCE [LARGE SCALE GENOMIC DNA]</scope>
</reference>
<proteinExistence type="predicted"/>
<dbReference type="RefSeq" id="XP_024349417.1">
    <property type="nucleotide sequence ID" value="XM_024496214.1"/>
</dbReference>
<gene>
    <name evidence="1" type="ORF">EGR_06965</name>
</gene>
<organism evidence="1 2">
    <name type="scientific">Echinococcus granulosus</name>
    <name type="common">Hydatid tapeworm</name>
    <dbReference type="NCBI Taxonomy" id="6210"/>
    <lineage>
        <taxon>Eukaryota</taxon>
        <taxon>Metazoa</taxon>
        <taxon>Spiralia</taxon>
        <taxon>Lophotrochozoa</taxon>
        <taxon>Platyhelminthes</taxon>
        <taxon>Cestoda</taxon>
        <taxon>Eucestoda</taxon>
        <taxon>Cyclophyllidea</taxon>
        <taxon>Taeniidae</taxon>
        <taxon>Echinococcus</taxon>
        <taxon>Echinococcus granulosus group</taxon>
    </lineage>
</organism>
<dbReference type="Proteomes" id="UP000019149">
    <property type="component" value="Unassembled WGS sequence"/>
</dbReference>
<comment type="caution">
    <text evidence="1">The sequence shown here is derived from an EMBL/GenBank/DDBJ whole genome shotgun (WGS) entry which is preliminary data.</text>
</comment>